<dbReference type="PRINTS" id="PR00081">
    <property type="entry name" value="GDHRDH"/>
</dbReference>
<proteinExistence type="inferred from homology"/>
<dbReference type="AlphaFoldDB" id="A0A7I9V5Y4"/>
<evidence type="ECO:0000259" key="4">
    <source>
        <dbReference type="SMART" id="SM00822"/>
    </source>
</evidence>
<keyword evidence="2" id="KW-0560">Oxidoreductase</keyword>
<comment type="similarity">
    <text evidence="1 3">Belongs to the short-chain dehydrogenases/reductases (SDR) family.</text>
</comment>
<dbReference type="InterPro" id="IPR002347">
    <property type="entry name" value="SDR_fam"/>
</dbReference>
<keyword evidence="6" id="KW-1185">Reference proteome</keyword>
<name>A0A7I9V5Y4_9ACTN</name>
<dbReference type="InterPro" id="IPR057326">
    <property type="entry name" value="KR_dom"/>
</dbReference>
<dbReference type="EMBL" id="BJOV01000003">
    <property type="protein sequence ID" value="GEE00829.1"/>
    <property type="molecule type" value="Genomic_DNA"/>
</dbReference>
<dbReference type="GO" id="GO:0016491">
    <property type="term" value="F:oxidoreductase activity"/>
    <property type="evidence" value="ECO:0007669"/>
    <property type="project" value="UniProtKB-KW"/>
</dbReference>
<sequence>MSMTRMASTVVHTAVEAMLRPPRTVAEMLRMLDGPVDLTGRTILLTGASSGIGEAAAHLLARRGATVIAVARTPETLRATCDAITEAGGIAHPLTADLSDPDDARRLAAEVLDRFGPPDVLINNAGRSIRRSAVDTVDRFHDYERTMALNYFGPVALILGLLPAMIDAGRGHIVNVVTWGVTAGAMPKFAAYHASKAALAAFGRSLDGECEGTGVTVTNAGFPLVRTPMIAPTSSYDDAPALTSEQAAQWLLQAVVDRPAELYPRYAVALRAVGAFSPRAVHRLVARVGI</sequence>
<evidence type="ECO:0000313" key="6">
    <source>
        <dbReference type="Proteomes" id="UP000444960"/>
    </source>
</evidence>
<dbReference type="Gene3D" id="3.40.50.720">
    <property type="entry name" value="NAD(P)-binding Rossmann-like Domain"/>
    <property type="match status" value="1"/>
</dbReference>
<accession>A0A7I9V5Y4</accession>
<dbReference type="PRINTS" id="PR00080">
    <property type="entry name" value="SDRFAMILY"/>
</dbReference>
<dbReference type="PANTHER" id="PTHR44196:SF1">
    <property type="entry name" value="DEHYDROGENASE_REDUCTASE SDR FAMILY MEMBER 7B"/>
    <property type="match status" value="1"/>
</dbReference>
<dbReference type="InterPro" id="IPR036291">
    <property type="entry name" value="NAD(P)-bd_dom_sf"/>
</dbReference>
<dbReference type="PANTHER" id="PTHR44196">
    <property type="entry name" value="DEHYDROGENASE/REDUCTASE SDR FAMILY MEMBER 7B"/>
    <property type="match status" value="1"/>
</dbReference>
<gene>
    <name evidence="5" type="ORF">nbrc107696_12750</name>
</gene>
<dbReference type="Pfam" id="PF00106">
    <property type="entry name" value="adh_short"/>
    <property type="match status" value="1"/>
</dbReference>
<feature type="domain" description="Ketoreductase" evidence="4">
    <location>
        <begin position="41"/>
        <end position="226"/>
    </location>
</feature>
<comment type="caution">
    <text evidence="5">The sequence shown here is derived from an EMBL/GenBank/DDBJ whole genome shotgun (WGS) entry which is preliminary data.</text>
</comment>
<evidence type="ECO:0000256" key="1">
    <source>
        <dbReference type="ARBA" id="ARBA00006484"/>
    </source>
</evidence>
<evidence type="ECO:0000256" key="3">
    <source>
        <dbReference type="RuleBase" id="RU000363"/>
    </source>
</evidence>
<reference evidence="6" key="1">
    <citation type="submission" date="2019-06" db="EMBL/GenBank/DDBJ databases">
        <title>Gordonia isolated from sludge of a wastewater treatment plant.</title>
        <authorList>
            <person name="Tamura T."/>
            <person name="Aoyama K."/>
            <person name="Kang Y."/>
            <person name="Saito S."/>
            <person name="Akiyama N."/>
            <person name="Yazawa K."/>
            <person name="Gonoi T."/>
            <person name="Mikami Y."/>
        </authorList>
    </citation>
    <scope>NUCLEOTIDE SEQUENCE [LARGE SCALE GENOMIC DNA]</scope>
    <source>
        <strain evidence="6">NBRC 107696</strain>
    </source>
</reference>
<dbReference type="GO" id="GO:0016020">
    <property type="term" value="C:membrane"/>
    <property type="evidence" value="ECO:0007669"/>
    <property type="project" value="TreeGrafter"/>
</dbReference>
<dbReference type="NCBIfam" id="NF004521">
    <property type="entry name" value="PRK05866.1"/>
    <property type="match status" value="1"/>
</dbReference>
<evidence type="ECO:0000313" key="5">
    <source>
        <dbReference type="EMBL" id="GEE00829.1"/>
    </source>
</evidence>
<dbReference type="Proteomes" id="UP000444960">
    <property type="component" value="Unassembled WGS sequence"/>
</dbReference>
<evidence type="ECO:0000256" key="2">
    <source>
        <dbReference type="ARBA" id="ARBA00023002"/>
    </source>
</evidence>
<organism evidence="5 6">
    <name type="scientific">Gordonia spumicola</name>
    <dbReference type="NCBI Taxonomy" id="589161"/>
    <lineage>
        <taxon>Bacteria</taxon>
        <taxon>Bacillati</taxon>
        <taxon>Actinomycetota</taxon>
        <taxon>Actinomycetes</taxon>
        <taxon>Mycobacteriales</taxon>
        <taxon>Gordoniaceae</taxon>
        <taxon>Gordonia</taxon>
    </lineage>
</organism>
<dbReference type="SUPFAM" id="SSF51735">
    <property type="entry name" value="NAD(P)-binding Rossmann-fold domains"/>
    <property type="match status" value="1"/>
</dbReference>
<dbReference type="SMART" id="SM00822">
    <property type="entry name" value="PKS_KR"/>
    <property type="match status" value="1"/>
</dbReference>
<protein>
    <submittedName>
        <fullName evidence="5">Oxidoreductase</fullName>
    </submittedName>
</protein>